<feature type="domain" description="DUF2345" evidence="4">
    <location>
        <begin position="795"/>
        <end position="952"/>
    </location>
</feature>
<organism evidence="6 7">
    <name type="scientific">Ideonella oryzae</name>
    <dbReference type="NCBI Taxonomy" id="2937441"/>
    <lineage>
        <taxon>Bacteria</taxon>
        <taxon>Pseudomonadati</taxon>
        <taxon>Pseudomonadota</taxon>
        <taxon>Betaproteobacteria</taxon>
        <taxon>Burkholderiales</taxon>
        <taxon>Sphaerotilaceae</taxon>
        <taxon>Ideonella</taxon>
    </lineage>
</organism>
<dbReference type="InterPro" id="IPR028244">
    <property type="entry name" value="T6SS_Rhs_Vgr_dom"/>
</dbReference>
<dbReference type="InterPro" id="IPR017847">
    <property type="entry name" value="T6SS_RhsGE_Vgr_subset"/>
</dbReference>
<evidence type="ECO:0000313" key="7">
    <source>
        <dbReference type="Proteomes" id="UP001204851"/>
    </source>
</evidence>
<evidence type="ECO:0000259" key="5">
    <source>
        <dbReference type="Pfam" id="PF13296"/>
    </source>
</evidence>
<dbReference type="NCBIfam" id="TIGR01646">
    <property type="entry name" value="vgr_GE"/>
    <property type="match status" value="1"/>
</dbReference>
<dbReference type="Gene3D" id="4.10.220.110">
    <property type="match status" value="1"/>
</dbReference>
<feature type="domain" description="Gp5/Type VI secretion system Vgr protein OB-fold" evidence="3">
    <location>
        <begin position="511"/>
        <end position="557"/>
    </location>
</feature>
<evidence type="ECO:0000256" key="2">
    <source>
        <dbReference type="SAM" id="MobiDB-lite"/>
    </source>
</evidence>
<dbReference type="Gene3D" id="2.40.50.230">
    <property type="entry name" value="Gp5 N-terminal domain"/>
    <property type="match status" value="1"/>
</dbReference>
<evidence type="ECO:0000256" key="1">
    <source>
        <dbReference type="ARBA" id="ARBA00005558"/>
    </source>
</evidence>
<dbReference type="SUPFAM" id="SSF69279">
    <property type="entry name" value="Phage tail proteins"/>
    <property type="match status" value="2"/>
</dbReference>
<feature type="domain" description="Putative type VI secretion system Rhs element associated Vgr" evidence="5">
    <location>
        <begin position="628"/>
        <end position="734"/>
    </location>
</feature>
<feature type="compositionally biased region" description="Low complexity" evidence="2">
    <location>
        <begin position="574"/>
        <end position="591"/>
    </location>
</feature>
<protein>
    <submittedName>
        <fullName evidence="6">Type VI secretion system tip protein VgrG</fullName>
    </submittedName>
</protein>
<reference evidence="6 7" key="1">
    <citation type="submission" date="2022-06" db="EMBL/GenBank/DDBJ databases">
        <title>Ideonella sp. NS12-5 Genome sequencing and assembly.</title>
        <authorList>
            <person name="Jung Y."/>
        </authorList>
    </citation>
    <scope>NUCLEOTIDE SEQUENCE [LARGE SCALE GENOMIC DNA]</scope>
    <source>
        <strain evidence="6 7">NS12-5</strain>
    </source>
</reference>
<dbReference type="SUPFAM" id="SSF69255">
    <property type="entry name" value="gp5 N-terminal domain-like"/>
    <property type="match status" value="1"/>
</dbReference>
<feature type="region of interest" description="Disordered" evidence="2">
    <location>
        <begin position="778"/>
        <end position="798"/>
    </location>
</feature>
<dbReference type="Proteomes" id="UP001204851">
    <property type="component" value="Unassembled WGS sequence"/>
</dbReference>
<gene>
    <name evidence="6" type="ORF">M0L44_19340</name>
</gene>
<dbReference type="EMBL" id="JAMXMC010000013">
    <property type="protein sequence ID" value="MCO5978858.1"/>
    <property type="molecule type" value="Genomic_DNA"/>
</dbReference>
<keyword evidence="7" id="KW-1185">Reference proteome</keyword>
<dbReference type="InterPro" id="IPR006531">
    <property type="entry name" value="Gp5/Vgr_OB"/>
</dbReference>
<feature type="region of interest" description="Disordered" evidence="2">
    <location>
        <begin position="564"/>
        <end position="619"/>
    </location>
</feature>
<dbReference type="Pfam" id="PF13296">
    <property type="entry name" value="T6SS_Vgr"/>
    <property type="match status" value="1"/>
</dbReference>
<dbReference type="Pfam" id="PF04717">
    <property type="entry name" value="Phage_base_V"/>
    <property type="match status" value="1"/>
</dbReference>
<dbReference type="InterPro" id="IPR006533">
    <property type="entry name" value="T6SS_Vgr_RhsGE"/>
</dbReference>
<feature type="compositionally biased region" description="Low complexity" evidence="2">
    <location>
        <begin position="778"/>
        <end position="787"/>
    </location>
</feature>
<dbReference type="Pfam" id="PF05954">
    <property type="entry name" value="Phage_GPD"/>
    <property type="match status" value="1"/>
</dbReference>
<evidence type="ECO:0000259" key="4">
    <source>
        <dbReference type="Pfam" id="PF10106"/>
    </source>
</evidence>
<dbReference type="InterPro" id="IPR018769">
    <property type="entry name" value="VgrG2_DUF2345"/>
</dbReference>
<comment type="similarity">
    <text evidence="1">Belongs to the VgrG protein family.</text>
</comment>
<proteinExistence type="inferred from homology"/>
<dbReference type="Gene3D" id="2.30.110.50">
    <property type="match status" value="1"/>
</dbReference>
<sequence length="1029" mass="108693">MISSLTSALASTLGLFDDEQRLYRLDSPCAELAGLHVQAWALREALSRPWELQLLAVSETQGLDLQALLGQPLTLVTRLADGSEQRRTGQVLQAAAEDSDGGLARYQFTVQPWLGFLDQALRSQVWQDTLLTDLIDSVLGRYAAWASWRWAPCVSEHLGASAQAGVRPYTVQYRETDLAFLQRLLAREGLAYRFEESEDGQPGPAVVFFADSTASQSCPEDAGSAAWGGVRFHRDGVQEGQDTLQAFGGQRQQAVAVLSATRYDPEQARLVAAEVATVGSVGGENAPWLETYESLGESGHGALLADSGQLQRSLTLAQQAVEARHKTWLGRSVVRSFSAGQRFALTDSPLDALDELRPEEDKQFLLTELTHAGLNNLPKDLAETLARQFQPWGGRRRHDPLAEFWPEWLEPALIRQAQARGYANAFAAIRAHVPWRPLWVDEHGQCLYPRAVAPGPLLATVVGPDGSTSPQGDQEVHTDRLGRVRIRYEFQGSPQAQGDNAPGTAQSNGLSSPWVRVLQPLAGEGQGLQWTPRIGHEVLVGHVDDDLEQPIILCGLYHGRGEGGVPATPGGQGAEADTSSFASSSDASPSAQGNLSGGNSPAWHGGAPGELSQGGQRNAAALSGYKSKEFGGSGYNQLVFDDSDGQLRVQLASTQHASQLNLGHLIHQADNHRGSFRGTGWELRTDAYGAVRARQGLLISTFGTQAAEPAGDNAAGIALARQLGTLSQTFSQAAATHQTVAFSGQLGSAQAGQSLVDPKAAPIPAWLTQVSGMVSAQDADQAQADAAGKNTQASDDKLPHSTDAIAAVSARGGLLQTAAADIVYAAGENIHQASAQDIDQAVAGAWRLHTGQAIGILGGAIQPGSQAAGTGVTLIAGQDPLSIQAQAGTAQLAAQKQLAIQSQSASVNWAAAKKITLATAGGASITLEGGNITFECPGTITVKAGTKSFEGASNEPIQMPELPRGSMNFDEKFQLVDDAGDPLANMRVLLTRADGWSSELVTDASGHLPVQQSFAKEALTITVVGRVGV</sequence>
<comment type="caution">
    <text evidence="6">The sequence shown here is derived from an EMBL/GenBank/DDBJ whole genome shotgun (WGS) entry which is preliminary data.</text>
</comment>
<accession>A0ABT1BRK6</accession>
<dbReference type="Gene3D" id="3.55.50.10">
    <property type="entry name" value="Baseplate protein-like domains"/>
    <property type="match status" value="1"/>
</dbReference>
<evidence type="ECO:0000313" key="6">
    <source>
        <dbReference type="EMBL" id="MCO5978858.1"/>
    </source>
</evidence>
<dbReference type="NCBIfam" id="TIGR03361">
    <property type="entry name" value="VI_Rhs_Vgr"/>
    <property type="match status" value="1"/>
</dbReference>
<name>A0ABT1BRK6_9BURK</name>
<dbReference type="RefSeq" id="WP_252771799.1">
    <property type="nucleotide sequence ID" value="NZ_JAMXMC010000013.1"/>
</dbReference>
<dbReference type="Pfam" id="PF10106">
    <property type="entry name" value="DUF2345"/>
    <property type="match status" value="1"/>
</dbReference>
<dbReference type="InterPro" id="IPR037026">
    <property type="entry name" value="Vgr_OB-fold_dom_sf"/>
</dbReference>
<evidence type="ECO:0000259" key="3">
    <source>
        <dbReference type="Pfam" id="PF04717"/>
    </source>
</evidence>
<feature type="region of interest" description="Disordered" evidence="2">
    <location>
        <begin position="492"/>
        <end position="511"/>
    </location>
</feature>